<reference evidence="1 2" key="2">
    <citation type="journal article" date="2013" name="Genome Announc.">
        <title>Genome Sequence of Growth-Improving Paenibacillus mucilaginosus Strain KNP414.</title>
        <authorList>
            <person name="Lu J.J."/>
            <person name="Wang J.F."/>
            <person name="Hu X.F."/>
        </authorList>
    </citation>
    <scope>NUCLEOTIDE SEQUENCE [LARGE SCALE GENOMIC DNA]</scope>
    <source>
        <strain evidence="1 2">KNP414</strain>
    </source>
</reference>
<evidence type="ECO:0000313" key="1">
    <source>
        <dbReference type="EMBL" id="AEI41849.1"/>
    </source>
</evidence>
<evidence type="ECO:0000313" key="2">
    <source>
        <dbReference type="Proteomes" id="UP000006620"/>
    </source>
</evidence>
<dbReference type="KEGG" id="pms:KNP414_03291"/>
<organism evidence="1 2">
    <name type="scientific">Paenibacillus mucilaginosus (strain KNP414)</name>
    <dbReference type="NCBI Taxonomy" id="1036673"/>
    <lineage>
        <taxon>Bacteria</taxon>
        <taxon>Bacillati</taxon>
        <taxon>Bacillota</taxon>
        <taxon>Bacilli</taxon>
        <taxon>Bacillales</taxon>
        <taxon>Paenibacillaceae</taxon>
        <taxon>Paenibacillus</taxon>
    </lineage>
</organism>
<dbReference type="EMBL" id="CP002869">
    <property type="protein sequence ID" value="AEI41849.1"/>
    <property type="molecule type" value="Genomic_DNA"/>
</dbReference>
<gene>
    <name evidence="1" type="ordered locus">KNP414_03291</name>
</gene>
<name>F8FFD1_PAEMK</name>
<dbReference type="AlphaFoldDB" id="F8FFD1"/>
<reference evidence="2" key="1">
    <citation type="submission" date="2011-06" db="EMBL/GenBank/DDBJ databases">
        <title>Complete genome sequence of Paenibacillus mucilaginosus KNP414.</title>
        <authorList>
            <person name="Wang J."/>
            <person name="Hu S."/>
            <person name="Hu X."/>
            <person name="Zhang B."/>
            <person name="Dong D."/>
            <person name="Zhang S."/>
            <person name="Zhao K."/>
            <person name="Wu D."/>
        </authorList>
    </citation>
    <scope>NUCLEOTIDE SEQUENCE [LARGE SCALE GENOMIC DNA]</scope>
    <source>
        <strain evidence="2">KNP414</strain>
    </source>
</reference>
<proteinExistence type="predicted"/>
<accession>F8FFD1</accession>
<protein>
    <submittedName>
        <fullName evidence="1">Uncharacterized protein</fullName>
    </submittedName>
</protein>
<sequence>MDFPDRQFISQGGSIISRGSAGLDPFFDFSDIFDILHCEEKGAVRLLGL</sequence>
<dbReference type="HOGENOM" id="CLU_3138570_0_0_9"/>
<dbReference type="Proteomes" id="UP000006620">
    <property type="component" value="Chromosome"/>
</dbReference>